<dbReference type="PANTHER" id="PTHR30483:SF6">
    <property type="entry name" value="PERIPLASMIC BINDING PROTEIN OF ABC TRANSPORTER FOR NATURAL AMINO ACIDS"/>
    <property type="match status" value="1"/>
</dbReference>
<dbReference type="CDD" id="cd06339">
    <property type="entry name" value="PBP1_YraM_LppC_lipoprotein-like"/>
    <property type="match status" value="1"/>
</dbReference>
<dbReference type="OrthoDB" id="7210494at2"/>
<feature type="chain" id="PRO_5001694961" description="Leucine-binding protein domain-containing protein" evidence="4">
    <location>
        <begin position="26"/>
        <end position="393"/>
    </location>
</feature>
<keyword evidence="2 4" id="KW-0732">Signal</keyword>
<dbReference type="eggNOG" id="COG0683">
    <property type="taxonomic scope" value="Bacteria"/>
</dbReference>
<feature type="signal peptide" evidence="4">
    <location>
        <begin position="1"/>
        <end position="25"/>
    </location>
</feature>
<dbReference type="Pfam" id="PF13458">
    <property type="entry name" value="Peripla_BP_6"/>
    <property type="match status" value="1"/>
</dbReference>
<dbReference type="SUPFAM" id="SSF53822">
    <property type="entry name" value="Periplasmic binding protein-like I"/>
    <property type="match status" value="1"/>
</dbReference>
<reference evidence="6 7" key="1">
    <citation type="journal article" date="2015" name="Antonie Van Leeuwenhoek">
        <title>Thioclava indica sp. nov., isolated from surface seawater of the Indian Ocean.</title>
        <authorList>
            <person name="Liu Y."/>
            <person name="Lai Q."/>
            <person name="Du J."/>
            <person name="Xu H."/>
            <person name="Jiang L."/>
            <person name="Shao Z."/>
        </authorList>
    </citation>
    <scope>NUCLEOTIDE SEQUENCE [LARGE SCALE GENOMIC DNA]</scope>
    <source>
        <strain evidence="6 7">DT23-4</strain>
    </source>
</reference>
<comment type="similarity">
    <text evidence="1">Belongs to the leucine-binding protein family.</text>
</comment>
<sequence length="393" mass="40184">MFALIRNTRARAAQIVALLSALWLAACNPTGPMGANSGQRIDTSAPVTVALLLPGGSGKSGDETLARALKNAADMAVADLQGVRIDLRIYNTGGQPGQAAAMATKAVDDGAKIILGPVFAQSANAAAVAVAPRNVNVLSFSNSTDVAGGNLFVLGPTFPNTANRLVRYATRQGKRRIMVVHENTGAGAVGAAAIQTAISRNGGTLAGVTNYPFSQQGVVSAAPKIAERVKAGDVDALFLTADTAGALPLLSQLLPENGVSSQSTQFIGLTRWDIPPATLSLPGVQGGWFAEPDPNLQAQFVQRYQAAYGSAPHPIAGLAYDGIAAIGALIKSGNSNALTRQGLTQPSGFVGVNGIFRLLPDGTNERGLAIAQVRNGQAVVIDPAPRSFGGAGF</sequence>
<feature type="domain" description="Leucine-binding protein" evidence="5">
    <location>
        <begin position="46"/>
        <end position="376"/>
    </location>
</feature>
<organism evidence="6 7">
    <name type="scientific">Thioclava indica</name>
    <dbReference type="NCBI Taxonomy" id="1353528"/>
    <lineage>
        <taxon>Bacteria</taxon>
        <taxon>Pseudomonadati</taxon>
        <taxon>Pseudomonadota</taxon>
        <taxon>Alphaproteobacteria</taxon>
        <taxon>Rhodobacterales</taxon>
        <taxon>Paracoccaceae</taxon>
        <taxon>Thioclava</taxon>
    </lineage>
</organism>
<keyword evidence="7" id="KW-1185">Reference proteome</keyword>
<dbReference type="AlphaFoldDB" id="A0A074JN87"/>
<keyword evidence="3" id="KW-0813">Transport</keyword>
<dbReference type="InterPro" id="IPR028081">
    <property type="entry name" value="Leu-bd"/>
</dbReference>
<proteinExistence type="inferred from homology"/>
<evidence type="ECO:0000313" key="7">
    <source>
        <dbReference type="Proteomes" id="UP000027471"/>
    </source>
</evidence>
<protein>
    <recommendedName>
        <fullName evidence="5">Leucine-binding protein domain-containing protein</fullName>
    </recommendedName>
</protein>
<name>A0A074JN87_9RHOB</name>
<dbReference type="InterPro" id="IPR051010">
    <property type="entry name" value="BCAA_transport"/>
</dbReference>
<dbReference type="Proteomes" id="UP000027471">
    <property type="component" value="Unassembled WGS sequence"/>
</dbReference>
<dbReference type="EMBL" id="AUNB01000040">
    <property type="protein sequence ID" value="KEO57400.1"/>
    <property type="molecule type" value="Genomic_DNA"/>
</dbReference>
<dbReference type="GO" id="GO:0006865">
    <property type="term" value="P:amino acid transport"/>
    <property type="evidence" value="ECO:0007669"/>
    <property type="project" value="UniProtKB-KW"/>
</dbReference>
<dbReference type="PANTHER" id="PTHR30483">
    <property type="entry name" value="LEUCINE-SPECIFIC-BINDING PROTEIN"/>
    <property type="match status" value="1"/>
</dbReference>
<dbReference type="InterPro" id="IPR028082">
    <property type="entry name" value="Peripla_BP_I"/>
</dbReference>
<evidence type="ECO:0000256" key="2">
    <source>
        <dbReference type="ARBA" id="ARBA00022729"/>
    </source>
</evidence>
<dbReference type="STRING" id="1353528.DT23_04850"/>
<evidence type="ECO:0000256" key="4">
    <source>
        <dbReference type="SAM" id="SignalP"/>
    </source>
</evidence>
<accession>A0A074JN87</accession>
<gene>
    <name evidence="6" type="ORF">DT23_04850</name>
</gene>
<dbReference type="RefSeq" id="WP_038131593.1">
    <property type="nucleotide sequence ID" value="NZ_AUNB01000040.1"/>
</dbReference>
<keyword evidence="3" id="KW-0029">Amino-acid transport</keyword>
<comment type="caution">
    <text evidence="6">The sequence shown here is derived from an EMBL/GenBank/DDBJ whole genome shotgun (WGS) entry which is preliminary data.</text>
</comment>
<evidence type="ECO:0000259" key="5">
    <source>
        <dbReference type="Pfam" id="PF13458"/>
    </source>
</evidence>
<evidence type="ECO:0000256" key="1">
    <source>
        <dbReference type="ARBA" id="ARBA00010062"/>
    </source>
</evidence>
<dbReference type="Gene3D" id="3.40.50.2300">
    <property type="match status" value="2"/>
</dbReference>
<evidence type="ECO:0000256" key="3">
    <source>
        <dbReference type="ARBA" id="ARBA00022970"/>
    </source>
</evidence>
<evidence type="ECO:0000313" key="6">
    <source>
        <dbReference type="EMBL" id="KEO57400.1"/>
    </source>
</evidence>
<dbReference type="PROSITE" id="PS51257">
    <property type="entry name" value="PROKAR_LIPOPROTEIN"/>
    <property type="match status" value="1"/>
</dbReference>